<feature type="transmembrane region" description="Helical" evidence="1">
    <location>
        <begin position="9"/>
        <end position="27"/>
    </location>
</feature>
<evidence type="ECO:0000313" key="3">
    <source>
        <dbReference type="EMBL" id="GAE34247.1"/>
    </source>
</evidence>
<reference evidence="3 4" key="1">
    <citation type="journal article" date="2014" name="Genome Announc.">
        <title>Draft Genome Sequences of Three Alkaliphilic Bacillus Strains, Bacillus wakoensis JCM 9140T, Bacillus akibai JCM 9157T, and Bacillus hemicellulosilyticus JCM 9152T.</title>
        <authorList>
            <person name="Yuki M."/>
            <person name="Oshima K."/>
            <person name="Suda W."/>
            <person name="Oshida Y."/>
            <person name="Kitamura K."/>
            <person name="Iida T."/>
            <person name="Hattori M."/>
            <person name="Ohkuma M."/>
        </authorList>
    </citation>
    <scope>NUCLEOTIDE SEQUENCE [LARGE SCALE GENOMIC DNA]</scope>
    <source>
        <strain evidence="3 4">JCM 9157</strain>
    </source>
</reference>
<keyword evidence="1" id="KW-0812">Transmembrane</keyword>
<dbReference type="InterPro" id="IPR011856">
    <property type="entry name" value="tRNA_endonuc-like_dom_sf"/>
</dbReference>
<sequence>MAQTSKQKGRFLPIILFLITYILVQLYNYDFTVFGVSLALLLSMTGIWLLFKEYKLTSPHITAEFLNVDDLPDRQFQQLLVPIFQAQGYSVNKMKEHYKSKADLVLRKKGVKAIVFARRQTNNVGANAIKEALACKSLYQASRVIFVTNRQFTEAAKQEARANKMILIDRDSLEALLDRYLRHKRTHRFIQRVRTLIVNEEVKEDS</sequence>
<dbReference type="GO" id="GO:0003677">
    <property type="term" value="F:DNA binding"/>
    <property type="evidence" value="ECO:0007669"/>
    <property type="project" value="InterPro"/>
</dbReference>
<dbReference type="EMBL" id="BAUV01000006">
    <property type="protein sequence ID" value="GAE34247.1"/>
    <property type="molecule type" value="Genomic_DNA"/>
</dbReference>
<dbReference type="eggNOG" id="COG1787">
    <property type="taxonomic scope" value="Bacteria"/>
</dbReference>
<dbReference type="InterPro" id="IPR052906">
    <property type="entry name" value="Type_IV_Methyl-Rstrct_Enzyme"/>
</dbReference>
<protein>
    <recommendedName>
        <fullName evidence="2">Restriction endonuclease type IV Mrr domain-containing protein</fullName>
    </recommendedName>
</protein>
<dbReference type="OrthoDB" id="9797274at2"/>
<dbReference type="STRING" id="1236973.JCM9157_1293"/>
<evidence type="ECO:0000259" key="2">
    <source>
        <dbReference type="Pfam" id="PF04471"/>
    </source>
</evidence>
<dbReference type="Gene3D" id="3.40.1350.10">
    <property type="match status" value="1"/>
</dbReference>
<keyword evidence="1" id="KW-0472">Membrane</keyword>
<accession>W4QQN8</accession>
<dbReference type="Pfam" id="PF04471">
    <property type="entry name" value="Mrr_cat"/>
    <property type="match status" value="1"/>
</dbReference>
<name>W4QQN8_HALA3</name>
<proteinExistence type="predicted"/>
<dbReference type="GO" id="GO:0009307">
    <property type="term" value="P:DNA restriction-modification system"/>
    <property type="evidence" value="ECO:0007669"/>
    <property type="project" value="InterPro"/>
</dbReference>
<dbReference type="AlphaFoldDB" id="W4QQN8"/>
<evidence type="ECO:0000313" key="4">
    <source>
        <dbReference type="Proteomes" id="UP000018896"/>
    </source>
</evidence>
<dbReference type="Proteomes" id="UP000018896">
    <property type="component" value="Unassembled WGS sequence"/>
</dbReference>
<dbReference type="InterPro" id="IPR011335">
    <property type="entry name" value="Restrct_endonuc-II-like"/>
</dbReference>
<dbReference type="PANTHER" id="PTHR30015:SF6">
    <property type="entry name" value="SLL1429 PROTEIN"/>
    <property type="match status" value="1"/>
</dbReference>
<dbReference type="GO" id="GO:0015666">
    <property type="term" value="F:restriction endodeoxyribonuclease activity"/>
    <property type="evidence" value="ECO:0007669"/>
    <property type="project" value="TreeGrafter"/>
</dbReference>
<organism evidence="3 4">
    <name type="scientific">Halalkalibacter akibai (strain ATCC 43226 / DSM 21942 / CIP 109018 / JCM 9157 / 1139)</name>
    <name type="common">Bacillus akibai</name>
    <dbReference type="NCBI Taxonomy" id="1236973"/>
    <lineage>
        <taxon>Bacteria</taxon>
        <taxon>Bacillati</taxon>
        <taxon>Bacillota</taxon>
        <taxon>Bacilli</taxon>
        <taxon>Bacillales</taxon>
        <taxon>Bacillaceae</taxon>
        <taxon>Halalkalibacter</taxon>
    </lineage>
</organism>
<keyword evidence="1" id="KW-1133">Transmembrane helix</keyword>
<feature type="domain" description="Restriction endonuclease type IV Mrr" evidence="2">
    <location>
        <begin position="70"/>
        <end position="177"/>
    </location>
</feature>
<dbReference type="SUPFAM" id="SSF52980">
    <property type="entry name" value="Restriction endonuclease-like"/>
    <property type="match status" value="1"/>
</dbReference>
<evidence type="ECO:0000256" key="1">
    <source>
        <dbReference type="SAM" id="Phobius"/>
    </source>
</evidence>
<comment type="caution">
    <text evidence="3">The sequence shown here is derived from an EMBL/GenBank/DDBJ whole genome shotgun (WGS) entry which is preliminary data.</text>
</comment>
<dbReference type="RefSeq" id="WP_035663029.1">
    <property type="nucleotide sequence ID" value="NZ_BAUV01000006.1"/>
</dbReference>
<gene>
    <name evidence="3" type="ORF">JCM9157_1293</name>
</gene>
<keyword evidence="4" id="KW-1185">Reference proteome</keyword>
<dbReference type="PANTHER" id="PTHR30015">
    <property type="entry name" value="MRR RESTRICTION SYSTEM PROTEIN"/>
    <property type="match status" value="1"/>
</dbReference>
<feature type="transmembrane region" description="Helical" evidence="1">
    <location>
        <begin position="33"/>
        <end position="51"/>
    </location>
</feature>
<dbReference type="InterPro" id="IPR007560">
    <property type="entry name" value="Restrct_endonuc_IV_Mrr"/>
</dbReference>